<dbReference type="Gene3D" id="2.40.10.10">
    <property type="entry name" value="Trypsin-like serine proteases"/>
    <property type="match status" value="1"/>
</dbReference>
<keyword evidence="2" id="KW-0732">Signal</keyword>
<dbReference type="EMBL" id="LSSN01000693">
    <property type="protein sequence ID" value="OMJ22730.1"/>
    <property type="molecule type" value="Genomic_DNA"/>
</dbReference>
<dbReference type="InterPro" id="IPR043504">
    <property type="entry name" value="Peptidase_S1_PA_chymotrypsin"/>
</dbReference>
<evidence type="ECO:0000313" key="3">
    <source>
        <dbReference type="EMBL" id="OMJ22730.1"/>
    </source>
</evidence>
<accession>A0A1R1Y790</accession>
<evidence type="ECO:0008006" key="5">
    <source>
        <dbReference type="Google" id="ProtNLM"/>
    </source>
</evidence>
<dbReference type="InterPro" id="IPR009003">
    <property type="entry name" value="Peptidase_S1_PA"/>
</dbReference>
<dbReference type="Proteomes" id="UP000187283">
    <property type="component" value="Unassembled WGS sequence"/>
</dbReference>
<organism evidence="3 4">
    <name type="scientific">Smittium culicis</name>
    <dbReference type="NCBI Taxonomy" id="133412"/>
    <lineage>
        <taxon>Eukaryota</taxon>
        <taxon>Fungi</taxon>
        <taxon>Fungi incertae sedis</taxon>
        <taxon>Zoopagomycota</taxon>
        <taxon>Kickxellomycotina</taxon>
        <taxon>Harpellomycetes</taxon>
        <taxon>Harpellales</taxon>
        <taxon>Legeriomycetaceae</taxon>
        <taxon>Smittium</taxon>
    </lineage>
</organism>
<dbReference type="OrthoDB" id="5550564at2759"/>
<dbReference type="STRING" id="133412.A0A1R1Y790"/>
<feature type="signal peptide" evidence="2">
    <location>
        <begin position="1"/>
        <end position="20"/>
    </location>
</feature>
<dbReference type="AlphaFoldDB" id="A0A1R1Y790"/>
<proteinExistence type="predicted"/>
<reference evidence="3 4" key="1">
    <citation type="submission" date="2017-01" db="EMBL/GenBank/DDBJ databases">
        <authorList>
            <person name="Mah S.A."/>
            <person name="Swanson W.J."/>
            <person name="Moy G.W."/>
            <person name="Vacquier V.D."/>
        </authorList>
    </citation>
    <scope>NUCLEOTIDE SEQUENCE [LARGE SCALE GENOMIC DNA]</scope>
    <source>
        <strain evidence="3 4">GSMNP</strain>
    </source>
</reference>
<feature type="region of interest" description="Disordered" evidence="1">
    <location>
        <begin position="309"/>
        <end position="349"/>
    </location>
</feature>
<name>A0A1R1Y790_9FUNG</name>
<evidence type="ECO:0000256" key="1">
    <source>
        <dbReference type="SAM" id="MobiDB-lite"/>
    </source>
</evidence>
<evidence type="ECO:0000256" key="2">
    <source>
        <dbReference type="SAM" id="SignalP"/>
    </source>
</evidence>
<feature type="chain" id="PRO_5010301747" description="Peptidase S1 domain-containing protein" evidence="2">
    <location>
        <begin position="21"/>
        <end position="378"/>
    </location>
</feature>
<protein>
    <recommendedName>
        <fullName evidence="5">Peptidase S1 domain-containing protein</fullName>
    </recommendedName>
</protein>
<dbReference type="SUPFAM" id="SSF50494">
    <property type="entry name" value="Trypsin-like serine proteases"/>
    <property type="match status" value="1"/>
</dbReference>
<evidence type="ECO:0000313" key="4">
    <source>
        <dbReference type="Proteomes" id="UP000187283"/>
    </source>
</evidence>
<keyword evidence="4" id="KW-1185">Reference proteome</keyword>
<gene>
    <name evidence="3" type="ORF">AYI70_g2679</name>
</gene>
<comment type="caution">
    <text evidence="3">The sequence shown here is derived from an EMBL/GenBank/DDBJ whole genome shotgun (WGS) entry which is preliminary data.</text>
</comment>
<sequence length="378" mass="40504">MKCFLPCLFISAISIQSAYCTENSNKNNIFLKSNSDNITQSSVNSALTPASFLASLNYLDSNNTNIRACSATIISPRVLVTNDLCVTLLESRFGKGTINIIAGSNDRFLPTANYTGTFLSKVVVDTYSKLSFLILDTPLTFNSTIKSIPLTSRSVSPGYSAILLNSAINSTAPISFIKFLDNSECVKSYSSYDPLKANMICISNPKKTDCDNYVGGDPILVYTSSNKLALAGIHGDYSYNNTKIDCTINDSPLLSNNLIDYLAYMSIASNMTVSQLITSETLLNNAIDNGPQPLLYDSLSKLVEKLNTANNKNNDNSTSSIPGNTNSTSNSTSTPSSSNNASSSSKNSSAISTTASKNSLMLGILNSILVVSFFLSLL</sequence>